<comment type="caution">
    <text evidence="6">The sequence shown here is derived from an EMBL/GenBank/DDBJ whole genome shotgun (WGS) entry which is preliminary data.</text>
</comment>
<dbReference type="SUPFAM" id="SSF46689">
    <property type="entry name" value="Homeodomain-like"/>
    <property type="match status" value="1"/>
</dbReference>
<proteinExistence type="predicted"/>
<dbReference type="SUPFAM" id="SSF48498">
    <property type="entry name" value="Tetracyclin repressor-like, C-terminal domain"/>
    <property type="match status" value="1"/>
</dbReference>
<name>A0A542EGL3_9MICO</name>
<dbReference type="InterPro" id="IPR001647">
    <property type="entry name" value="HTH_TetR"/>
</dbReference>
<gene>
    <name evidence="6" type="ORF">FB459_1931</name>
</gene>
<dbReference type="Pfam" id="PF21935">
    <property type="entry name" value="TetR_C_45"/>
    <property type="match status" value="1"/>
</dbReference>
<evidence type="ECO:0000256" key="1">
    <source>
        <dbReference type="ARBA" id="ARBA00023015"/>
    </source>
</evidence>
<dbReference type="PROSITE" id="PS50977">
    <property type="entry name" value="HTH_TETR_2"/>
    <property type="match status" value="1"/>
</dbReference>
<dbReference type="Pfam" id="PF00440">
    <property type="entry name" value="TetR_N"/>
    <property type="match status" value="1"/>
</dbReference>
<dbReference type="AlphaFoldDB" id="A0A542EGL3"/>
<dbReference type="InterPro" id="IPR050109">
    <property type="entry name" value="HTH-type_TetR-like_transc_reg"/>
</dbReference>
<dbReference type="GO" id="GO:0003700">
    <property type="term" value="F:DNA-binding transcription factor activity"/>
    <property type="evidence" value="ECO:0007669"/>
    <property type="project" value="TreeGrafter"/>
</dbReference>
<dbReference type="Gene3D" id="1.10.357.10">
    <property type="entry name" value="Tetracycline Repressor, domain 2"/>
    <property type="match status" value="1"/>
</dbReference>
<dbReference type="GO" id="GO:0000976">
    <property type="term" value="F:transcription cis-regulatory region binding"/>
    <property type="evidence" value="ECO:0007669"/>
    <property type="project" value="TreeGrafter"/>
</dbReference>
<evidence type="ECO:0000256" key="3">
    <source>
        <dbReference type="ARBA" id="ARBA00023163"/>
    </source>
</evidence>
<feature type="domain" description="HTH tetR-type" evidence="5">
    <location>
        <begin position="10"/>
        <end position="70"/>
    </location>
</feature>
<keyword evidence="3" id="KW-0804">Transcription</keyword>
<keyword evidence="1" id="KW-0805">Transcription regulation</keyword>
<feature type="DNA-binding region" description="H-T-H motif" evidence="4">
    <location>
        <begin position="33"/>
        <end position="52"/>
    </location>
</feature>
<dbReference type="RefSeq" id="WP_141928271.1">
    <property type="nucleotide sequence ID" value="NZ_BAABCI010000011.1"/>
</dbReference>
<dbReference type="OrthoDB" id="3237195at2"/>
<accession>A0A542EGL3</accession>
<dbReference type="NCBIfam" id="NF041196">
    <property type="entry name" value="ScbR_bind_reg"/>
    <property type="match status" value="1"/>
</dbReference>
<dbReference type="PANTHER" id="PTHR30055:SF234">
    <property type="entry name" value="HTH-TYPE TRANSCRIPTIONAL REGULATOR BETI"/>
    <property type="match status" value="1"/>
</dbReference>
<dbReference type="InterPro" id="IPR054126">
    <property type="entry name" value="CprB_TetR_C"/>
</dbReference>
<sequence>MPELQQSRAIATREKILRGGAEVFSKKGYEGTTVADILVASEVTKGAMYFHFPSKEHLGRAIVTIQTDVIDSFEVSNGQPAAQHLIDVSFRFAKALLTDPLMRASVRMATEGHGFDQEQHHTFETWLHLGSDLAQKAIIEGDIRSTWTALQVAETLTAAVNGAQQSSLIFSQYADLVERLCALWKMLAPGLFTPKGMKTLRLHP</sequence>
<dbReference type="Proteomes" id="UP000320806">
    <property type="component" value="Unassembled WGS sequence"/>
</dbReference>
<evidence type="ECO:0000259" key="5">
    <source>
        <dbReference type="PROSITE" id="PS50977"/>
    </source>
</evidence>
<dbReference type="PROSITE" id="PS01081">
    <property type="entry name" value="HTH_TETR_1"/>
    <property type="match status" value="1"/>
</dbReference>
<reference evidence="6 7" key="1">
    <citation type="submission" date="2019-06" db="EMBL/GenBank/DDBJ databases">
        <title>Sequencing the genomes of 1000 actinobacteria strains.</title>
        <authorList>
            <person name="Klenk H.-P."/>
        </authorList>
    </citation>
    <scope>NUCLEOTIDE SEQUENCE [LARGE SCALE GENOMIC DNA]</scope>
    <source>
        <strain evidence="6 7">DSM 19828</strain>
    </source>
</reference>
<dbReference type="EMBL" id="VFMO01000001">
    <property type="protein sequence ID" value="TQJ14468.1"/>
    <property type="molecule type" value="Genomic_DNA"/>
</dbReference>
<organism evidence="6 7">
    <name type="scientific">Yimella lutea</name>
    <dbReference type="NCBI Taxonomy" id="587872"/>
    <lineage>
        <taxon>Bacteria</taxon>
        <taxon>Bacillati</taxon>
        <taxon>Actinomycetota</taxon>
        <taxon>Actinomycetes</taxon>
        <taxon>Micrococcales</taxon>
        <taxon>Dermacoccaceae</taxon>
        <taxon>Yimella</taxon>
    </lineage>
</organism>
<evidence type="ECO:0000256" key="2">
    <source>
        <dbReference type="ARBA" id="ARBA00023125"/>
    </source>
</evidence>
<dbReference type="InterPro" id="IPR009057">
    <property type="entry name" value="Homeodomain-like_sf"/>
</dbReference>
<dbReference type="PANTHER" id="PTHR30055">
    <property type="entry name" value="HTH-TYPE TRANSCRIPTIONAL REGULATOR RUTR"/>
    <property type="match status" value="1"/>
</dbReference>
<dbReference type="PRINTS" id="PR00455">
    <property type="entry name" value="HTHTETR"/>
</dbReference>
<dbReference type="InterPro" id="IPR036271">
    <property type="entry name" value="Tet_transcr_reg_TetR-rel_C_sf"/>
</dbReference>
<dbReference type="InterPro" id="IPR023772">
    <property type="entry name" value="DNA-bd_HTH_TetR-type_CS"/>
</dbReference>
<evidence type="ECO:0000313" key="7">
    <source>
        <dbReference type="Proteomes" id="UP000320806"/>
    </source>
</evidence>
<keyword evidence="2 4" id="KW-0238">DNA-binding</keyword>
<dbReference type="InterPro" id="IPR047923">
    <property type="entry name" value="ArpA-like"/>
</dbReference>
<keyword evidence="7" id="KW-1185">Reference proteome</keyword>
<protein>
    <submittedName>
        <fullName evidence="6">TetR family transcriptional regulator</fullName>
    </submittedName>
</protein>
<evidence type="ECO:0000313" key="6">
    <source>
        <dbReference type="EMBL" id="TQJ14468.1"/>
    </source>
</evidence>
<evidence type="ECO:0000256" key="4">
    <source>
        <dbReference type="PROSITE-ProRule" id="PRU00335"/>
    </source>
</evidence>